<gene>
    <name evidence="2" type="ORF">SAE02_33620</name>
</gene>
<protein>
    <submittedName>
        <fullName evidence="2">Uncharacterized protein</fullName>
    </submittedName>
</protein>
<organism evidence="2 3">
    <name type="scientific">Skermanella aerolata</name>
    <dbReference type="NCBI Taxonomy" id="393310"/>
    <lineage>
        <taxon>Bacteria</taxon>
        <taxon>Pseudomonadati</taxon>
        <taxon>Pseudomonadota</taxon>
        <taxon>Alphaproteobacteria</taxon>
        <taxon>Rhodospirillales</taxon>
        <taxon>Azospirillaceae</taxon>
        <taxon>Skermanella</taxon>
    </lineage>
</organism>
<dbReference type="EMBL" id="BJYZ01000014">
    <property type="protein sequence ID" value="GEO39214.1"/>
    <property type="molecule type" value="Genomic_DNA"/>
</dbReference>
<evidence type="ECO:0000313" key="2">
    <source>
        <dbReference type="EMBL" id="GEO39214.1"/>
    </source>
</evidence>
<feature type="compositionally biased region" description="Basic and acidic residues" evidence="1">
    <location>
        <begin position="10"/>
        <end position="29"/>
    </location>
</feature>
<evidence type="ECO:0000256" key="1">
    <source>
        <dbReference type="SAM" id="MobiDB-lite"/>
    </source>
</evidence>
<proteinExistence type="predicted"/>
<reference evidence="2 3" key="1">
    <citation type="submission" date="2019-07" db="EMBL/GenBank/DDBJ databases">
        <title>Whole genome shotgun sequence of Skermanella aerolata NBRC 106429.</title>
        <authorList>
            <person name="Hosoyama A."/>
            <person name="Uohara A."/>
            <person name="Ohji S."/>
            <person name="Ichikawa N."/>
        </authorList>
    </citation>
    <scope>NUCLEOTIDE SEQUENCE [LARGE SCALE GENOMIC DNA]</scope>
    <source>
        <strain evidence="2 3">NBRC 106429</strain>
    </source>
</reference>
<evidence type="ECO:0000313" key="3">
    <source>
        <dbReference type="Proteomes" id="UP000321523"/>
    </source>
</evidence>
<sequence length="43" mass="4322">MGQGMAHVKLGADRPVSGDDGRPGKDGKQSGDAFGDRFGGGMT</sequence>
<dbReference type="Proteomes" id="UP000321523">
    <property type="component" value="Unassembled WGS sequence"/>
</dbReference>
<keyword evidence="3" id="KW-1185">Reference proteome</keyword>
<name>A0A512DRW6_9PROT</name>
<dbReference type="AlphaFoldDB" id="A0A512DRW6"/>
<accession>A0A512DRW6</accession>
<comment type="caution">
    <text evidence="2">The sequence shown here is derived from an EMBL/GenBank/DDBJ whole genome shotgun (WGS) entry which is preliminary data.</text>
</comment>
<feature type="region of interest" description="Disordered" evidence="1">
    <location>
        <begin position="1"/>
        <end position="43"/>
    </location>
</feature>